<sequence length="181" mass="20264">MVKGNKAFLALVALAGMLLALPPAAAQRLKTYRHRPEAPGIAYLVRVEKGVIKLTNEVRRKNGLPVLTREPRLCRLARQYCDDMLLRRFFSHVNPEGQTPQERLRQGYPYSLEAVGENIYGADGSEPLETELLARIMVDSWMSSPGHRRNILNPEFTDIGVGVAALGKQLRATQIFAKLKN</sequence>
<dbReference type="EMBL" id="DTHB01000060">
    <property type="protein sequence ID" value="HGB15625.1"/>
    <property type="molecule type" value="Genomic_DNA"/>
</dbReference>
<dbReference type="Gene3D" id="3.40.33.10">
    <property type="entry name" value="CAP"/>
    <property type="match status" value="1"/>
</dbReference>
<keyword evidence="1" id="KW-0732">Signal</keyword>
<dbReference type="PANTHER" id="PTHR31157:SF1">
    <property type="entry name" value="SCP DOMAIN-CONTAINING PROTEIN"/>
    <property type="match status" value="1"/>
</dbReference>
<evidence type="ECO:0000256" key="1">
    <source>
        <dbReference type="SAM" id="SignalP"/>
    </source>
</evidence>
<name>A0A7C3SM36_9BACT</name>
<feature type="domain" description="SCP" evidence="2">
    <location>
        <begin position="53"/>
        <end position="169"/>
    </location>
</feature>
<reference evidence="3" key="1">
    <citation type="journal article" date="2020" name="mSystems">
        <title>Genome- and Community-Level Interaction Insights into Carbon Utilization and Element Cycling Functions of Hydrothermarchaeota in Hydrothermal Sediment.</title>
        <authorList>
            <person name="Zhou Z."/>
            <person name="Liu Y."/>
            <person name="Xu W."/>
            <person name="Pan J."/>
            <person name="Luo Z.H."/>
            <person name="Li M."/>
        </authorList>
    </citation>
    <scope>NUCLEOTIDE SEQUENCE [LARGE SCALE GENOMIC DNA]</scope>
    <source>
        <strain evidence="3">SpSt-776</strain>
    </source>
</reference>
<proteinExistence type="predicted"/>
<dbReference type="SUPFAM" id="SSF55797">
    <property type="entry name" value="PR-1-like"/>
    <property type="match status" value="1"/>
</dbReference>
<accession>A0A7C3SM36</accession>
<feature type="signal peptide" evidence="1">
    <location>
        <begin position="1"/>
        <end position="26"/>
    </location>
</feature>
<protein>
    <submittedName>
        <fullName evidence="3">CAP domain-containing protein</fullName>
    </submittedName>
</protein>
<dbReference type="InterPro" id="IPR014044">
    <property type="entry name" value="CAP_dom"/>
</dbReference>
<dbReference type="Pfam" id="PF00188">
    <property type="entry name" value="CAP"/>
    <property type="match status" value="1"/>
</dbReference>
<gene>
    <name evidence="3" type="ORF">ENV62_10385</name>
</gene>
<feature type="chain" id="PRO_5028055081" evidence="1">
    <location>
        <begin position="27"/>
        <end position="181"/>
    </location>
</feature>
<comment type="caution">
    <text evidence="3">The sequence shown here is derived from an EMBL/GenBank/DDBJ whole genome shotgun (WGS) entry which is preliminary data.</text>
</comment>
<dbReference type="InterPro" id="IPR035940">
    <property type="entry name" value="CAP_sf"/>
</dbReference>
<evidence type="ECO:0000313" key="3">
    <source>
        <dbReference type="EMBL" id="HGB15625.1"/>
    </source>
</evidence>
<dbReference type="CDD" id="cd05379">
    <property type="entry name" value="CAP_bacterial"/>
    <property type="match status" value="1"/>
</dbReference>
<evidence type="ECO:0000259" key="2">
    <source>
        <dbReference type="Pfam" id="PF00188"/>
    </source>
</evidence>
<dbReference type="PANTHER" id="PTHR31157">
    <property type="entry name" value="SCP DOMAIN-CONTAINING PROTEIN"/>
    <property type="match status" value="1"/>
</dbReference>
<dbReference type="AlphaFoldDB" id="A0A7C3SM36"/>
<organism evidence="3">
    <name type="scientific">Desulfobacca acetoxidans</name>
    <dbReference type="NCBI Taxonomy" id="60893"/>
    <lineage>
        <taxon>Bacteria</taxon>
        <taxon>Pseudomonadati</taxon>
        <taxon>Thermodesulfobacteriota</taxon>
        <taxon>Desulfobaccia</taxon>
        <taxon>Desulfobaccales</taxon>
        <taxon>Desulfobaccaceae</taxon>
        <taxon>Desulfobacca</taxon>
    </lineage>
</organism>